<keyword evidence="2" id="KW-1185">Reference proteome</keyword>
<protein>
    <submittedName>
        <fullName evidence="1">Uncharacterized protein</fullName>
    </submittedName>
</protein>
<evidence type="ECO:0000313" key="1">
    <source>
        <dbReference type="EMBL" id="KAG5631681.1"/>
    </source>
</evidence>
<proteinExistence type="predicted"/>
<sequence>MIAHEVQSSHAMFNCALQVLNCDYPSSNITQNYSMLTPSSSNLRIKESKETLTLSKINTCIILPIGLPVFSNRYDIKLNKDHKGLSRLVTGLR</sequence>
<feature type="non-terminal residue" evidence="1">
    <location>
        <position position="93"/>
    </location>
</feature>
<evidence type="ECO:0000313" key="2">
    <source>
        <dbReference type="Proteomes" id="UP000824120"/>
    </source>
</evidence>
<dbReference type="Proteomes" id="UP000824120">
    <property type="component" value="Chromosome 1"/>
</dbReference>
<comment type="caution">
    <text evidence="1">The sequence shown here is derived from an EMBL/GenBank/DDBJ whole genome shotgun (WGS) entry which is preliminary data.</text>
</comment>
<reference evidence="1 2" key="1">
    <citation type="submission" date="2020-09" db="EMBL/GenBank/DDBJ databases">
        <title>De no assembly of potato wild relative species, Solanum commersonii.</title>
        <authorList>
            <person name="Cho K."/>
        </authorList>
    </citation>
    <scope>NUCLEOTIDE SEQUENCE [LARGE SCALE GENOMIC DNA]</scope>
    <source>
        <strain evidence="1">LZ3.2</strain>
        <tissue evidence="1">Leaf</tissue>
    </source>
</reference>
<accession>A0A9J6B4R0</accession>
<gene>
    <name evidence="1" type="ORF">H5410_003398</name>
</gene>
<dbReference type="AlphaFoldDB" id="A0A9J6B4R0"/>
<name>A0A9J6B4R0_SOLCO</name>
<organism evidence="1 2">
    <name type="scientific">Solanum commersonii</name>
    <name type="common">Commerson's wild potato</name>
    <name type="synonym">Commerson's nightshade</name>
    <dbReference type="NCBI Taxonomy" id="4109"/>
    <lineage>
        <taxon>Eukaryota</taxon>
        <taxon>Viridiplantae</taxon>
        <taxon>Streptophyta</taxon>
        <taxon>Embryophyta</taxon>
        <taxon>Tracheophyta</taxon>
        <taxon>Spermatophyta</taxon>
        <taxon>Magnoliopsida</taxon>
        <taxon>eudicotyledons</taxon>
        <taxon>Gunneridae</taxon>
        <taxon>Pentapetalae</taxon>
        <taxon>asterids</taxon>
        <taxon>lamiids</taxon>
        <taxon>Solanales</taxon>
        <taxon>Solanaceae</taxon>
        <taxon>Solanoideae</taxon>
        <taxon>Solaneae</taxon>
        <taxon>Solanum</taxon>
    </lineage>
</organism>
<dbReference type="EMBL" id="JACXVP010000001">
    <property type="protein sequence ID" value="KAG5631681.1"/>
    <property type="molecule type" value="Genomic_DNA"/>
</dbReference>